<dbReference type="AlphaFoldDB" id="A0ABD6A2A3"/>
<name>A0ABD6A2A3_9EURY</name>
<keyword evidence="2" id="KW-1185">Reference proteome</keyword>
<protein>
    <submittedName>
        <fullName evidence="1">Uncharacterized protein</fullName>
    </submittedName>
</protein>
<comment type="caution">
    <text evidence="1">The sequence shown here is derived from an EMBL/GenBank/DDBJ whole genome shotgun (WGS) entry which is preliminary data.</text>
</comment>
<gene>
    <name evidence="1" type="ORF">ACFQKE_14800</name>
</gene>
<evidence type="ECO:0000313" key="1">
    <source>
        <dbReference type="EMBL" id="MFC7256552.1"/>
    </source>
</evidence>
<dbReference type="GeneID" id="96954944"/>
<dbReference type="Pfam" id="PF23959">
    <property type="entry name" value="DUF7288"/>
    <property type="match status" value="1"/>
</dbReference>
<sequence length="200" mass="20897">MVTVRAQAHTLEAITAGMIVLASVVFALQVTAVTPLSASTASQHIENQQEASAAGVLDAARESGALHAAVRHWDETNGSLHGAGGGAYTTDAEVNRTRLGGLLLGAFQSRGIAFNVYVAYPSDTGTINRQRFIYRGEPSDNAATAATTVALYDDDPLLDDDGVPTNTTVNGSSSYGAFVPPDSPTGLYNVVSVEVVVWRM</sequence>
<dbReference type="Proteomes" id="UP001596434">
    <property type="component" value="Unassembled WGS sequence"/>
</dbReference>
<organism evidence="1 2">
    <name type="scientific">Haloplanus litoreus</name>
    <dbReference type="NCBI Taxonomy" id="767515"/>
    <lineage>
        <taxon>Archaea</taxon>
        <taxon>Methanobacteriati</taxon>
        <taxon>Methanobacteriota</taxon>
        <taxon>Stenosarchaea group</taxon>
        <taxon>Halobacteria</taxon>
        <taxon>Halobacteriales</taxon>
        <taxon>Haloferacaceae</taxon>
        <taxon>Haloplanus</taxon>
    </lineage>
</organism>
<accession>A0ABD6A2A3</accession>
<reference evidence="1 2" key="1">
    <citation type="journal article" date="2019" name="Int. J. Syst. Evol. Microbiol.">
        <title>The Global Catalogue of Microorganisms (GCM) 10K type strain sequencing project: providing services to taxonomists for standard genome sequencing and annotation.</title>
        <authorList>
            <consortium name="The Broad Institute Genomics Platform"/>
            <consortium name="The Broad Institute Genome Sequencing Center for Infectious Disease"/>
            <person name="Wu L."/>
            <person name="Ma J."/>
        </authorList>
    </citation>
    <scope>NUCLEOTIDE SEQUENCE [LARGE SCALE GENOMIC DNA]</scope>
    <source>
        <strain evidence="1 2">GX21</strain>
    </source>
</reference>
<dbReference type="InterPro" id="IPR055712">
    <property type="entry name" value="DUF7288"/>
</dbReference>
<proteinExistence type="predicted"/>
<evidence type="ECO:0000313" key="2">
    <source>
        <dbReference type="Proteomes" id="UP001596434"/>
    </source>
</evidence>
<dbReference type="EMBL" id="JBHTAT010000001">
    <property type="protein sequence ID" value="MFC7256552.1"/>
    <property type="molecule type" value="Genomic_DNA"/>
</dbReference>
<dbReference type="RefSeq" id="WP_379705517.1">
    <property type="nucleotide sequence ID" value="NZ_JBHTAT010000001.1"/>
</dbReference>